<organism evidence="2 3">
    <name type="scientific">Haloarcula sebkhae</name>
    <dbReference type="NCBI Taxonomy" id="932660"/>
    <lineage>
        <taxon>Archaea</taxon>
        <taxon>Methanobacteriati</taxon>
        <taxon>Methanobacteriota</taxon>
        <taxon>Stenosarchaea group</taxon>
        <taxon>Halobacteria</taxon>
        <taxon>Halobacteriales</taxon>
        <taxon>Haloarculaceae</taxon>
        <taxon>Haloarcula</taxon>
    </lineage>
</organism>
<dbReference type="AlphaFoldDB" id="A0A830EUA5"/>
<name>A0A830EUA5_9EURY</name>
<dbReference type="Pfam" id="PF09848">
    <property type="entry name" value="SLFN-g3_helicase"/>
    <property type="match status" value="1"/>
</dbReference>
<dbReference type="SMART" id="SM00382">
    <property type="entry name" value="AAA"/>
    <property type="match status" value="1"/>
</dbReference>
<comment type="caution">
    <text evidence="2">The sequence shown here is derived from an EMBL/GenBank/DDBJ whole genome shotgun (WGS) entry which is preliminary data.</text>
</comment>
<dbReference type="OrthoDB" id="42244at2157"/>
<dbReference type="RefSeq" id="WP_188975208.1">
    <property type="nucleotide sequence ID" value="NZ_BMPD01000001.1"/>
</dbReference>
<dbReference type="InterPro" id="IPR003593">
    <property type="entry name" value="AAA+_ATPase"/>
</dbReference>
<evidence type="ECO:0000313" key="2">
    <source>
        <dbReference type="EMBL" id="GGK56169.1"/>
    </source>
</evidence>
<dbReference type="Proteomes" id="UP000614221">
    <property type="component" value="Unassembled WGS sequence"/>
</dbReference>
<protein>
    <submittedName>
        <fullName evidence="2">ATPase AAA</fullName>
    </submittedName>
</protein>
<dbReference type="SUPFAM" id="SSF52540">
    <property type="entry name" value="P-loop containing nucleoside triphosphate hydrolases"/>
    <property type="match status" value="2"/>
</dbReference>
<reference evidence="2" key="1">
    <citation type="journal article" date="2014" name="Int. J. Syst. Evol. Microbiol.">
        <title>Complete genome sequence of Corynebacterium casei LMG S-19264T (=DSM 44701T), isolated from a smear-ripened cheese.</title>
        <authorList>
            <consortium name="US DOE Joint Genome Institute (JGI-PGF)"/>
            <person name="Walter F."/>
            <person name="Albersmeier A."/>
            <person name="Kalinowski J."/>
            <person name="Ruckert C."/>
        </authorList>
    </citation>
    <scope>NUCLEOTIDE SEQUENCE</scope>
    <source>
        <strain evidence="2">JCM 19018</strain>
    </source>
</reference>
<accession>A0A830EUA5</accession>
<reference evidence="2" key="2">
    <citation type="submission" date="2020-09" db="EMBL/GenBank/DDBJ databases">
        <authorList>
            <person name="Sun Q."/>
            <person name="Ohkuma M."/>
        </authorList>
    </citation>
    <scope>NUCLEOTIDE SEQUENCE</scope>
    <source>
        <strain evidence="2">JCM 19018</strain>
    </source>
</reference>
<feature type="domain" description="AAA+ ATPase" evidence="1">
    <location>
        <begin position="266"/>
        <end position="411"/>
    </location>
</feature>
<proteinExistence type="predicted"/>
<dbReference type="Gene3D" id="3.40.50.300">
    <property type="entry name" value="P-loop containing nucleotide triphosphate hydrolases"/>
    <property type="match status" value="1"/>
</dbReference>
<gene>
    <name evidence="2" type="ORF">GCM10009067_05780</name>
</gene>
<dbReference type="InterPro" id="IPR027417">
    <property type="entry name" value="P-loop_NTPase"/>
</dbReference>
<dbReference type="CDD" id="cd00009">
    <property type="entry name" value="AAA"/>
    <property type="match status" value="1"/>
</dbReference>
<sequence length="626" mass="70565">MLIYESTKSGLLDDILSDNLVSRIEAEYAAKGLGGVSPNEKRAWRNSFQYIHKVLAGSEIPDDAGVAIEFKIPLTSRRVDLMISGRDKDGNANVVVVELKQWEGEDTERVDGKDGIVETYVGGGIRETTHPSYQAWAYANFLRDFNIQIQETPINLHPVAYLHNYEPEYRSAIDNEIYAPYTEEAPLYLKGDAVEFRDYLEERIQVGDGGELLHEIADSGLRPSKSLQDSVREMLNGNHEFTLLDSQKVVFERAIELAKQCQEDGQKRVLLVEGEPGTGKTVVAINILAELLQNDLTAQYVSKNAAPRDVYEQKLRGDMMVKTINHLFKGAGSYVDEEANAVPALIADEAHRLNEESNFFGRGENQIMEIINAAQFSVFFIDESQRVHIDDIGSKDEIRKFADELGAEIEETALESQLRCGGSGDYIEWVDGVLQIGDTETPEDIDLDFDVRLFDSPEALHEAIERKNEKTDLSRVVAGYCWEWDTDGQSDPDYVDIEIGDYRRSWNLKSSDPWAIAEGSIDEVGCIHTCQGLEFDYAGVIIGPDLRYQDGEIVTDHEERASSDRSVFGMKKMFDEEPEKAQELADELIKNTYRTLMTRGMKGCYIYCCDDELQAYLQERLDAVAE</sequence>
<evidence type="ECO:0000259" key="1">
    <source>
        <dbReference type="SMART" id="SM00382"/>
    </source>
</evidence>
<evidence type="ECO:0000313" key="3">
    <source>
        <dbReference type="Proteomes" id="UP000614221"/>
    </source>
</evidence>
<dbReference type="InterPro" id="IPR018647">
    <property type="entry name" value="SLFN_3-like_DNA/RNA_helicase"/>
</dbReference>
<dbReference type="EMBL" id="BMPD01000001">
    <property type="protein sequence ID" value="GGK56169.1"/>
    <property type="molecule type" value="Genomic_DNA"/>
</dbReference>